<feature type="domain" description="TPX2 C-terminal" evidence="7">
    <location>
        <begin position="533"/>
        <end position="599"/>
    </location>
</feature>
<feature type="region of interest" description="Disordered" evidence="6">
    <location>
        <begin position="479"/>
        <end position="499"/>
    </location>
</feature>
<evidence type="ECO:0000256" key="5">
    <source>
        <dbReference type="SAM" id="Coils"/>
    </source>
</evidence>
<evidence type="ECO:0000313" key="9">
    <source>
        <dbReference type="Proteomes" id="UP000015241"/>
    </source>
</evidence>
<evidence type="ECO:0000256" key="3">
    <source>
        <dbReference type="ARBA" id="ARBA00022490"/>
    </source>
</evidence>
<dbReference type="GO" id="GO:0005856">
    <property type="term" value="C:cytoskeleton"/>
    <property type="evidence" value="ECO:0007669"/>
    <property type="project" value="UniProtKB-SubCell"/>
</dbReference>
<proteinExistence type="inferred from homology"/>
<gene>
    <name evidence="8" type="ORF">FOMPIDRAFT_1040484</name>
</gene>
<keyword evidence="5" id="KW-0175">Coiled coil</keyword>
<dbReference type="OrthoDB" id="3242303at2759"/>
<dbReference type="eggNOG" id="ENOG502RBTS">
    <property type="taxonomic scope" value="Eukaryota"/>
</dbReference>
<feature type="compositionally biased region" description="Low complexity" evidence="6">
    <location>
        <begin position="186"/>
        <end position="196"/>
    </location>
</feature>
<feature type="compositionally biased region" description="Low complexity" evidence="6">
    <location>
        <begin position="349"/>
        <end position="358"/>
    </location>
</feature>
<protein>
    <recommendedName>
        <fullName evidence="7">TPX2 C-terminal domain-containing protein</fullName>
    </recommendedName>
</protein>
<dbReference type="Proteomes" id="UP000015241">
    <property type="component" value="Unassembled WGS sequence"/>
</dbReference>
<dbReference type="EMBL" id="KE504130">
    <property type="protein sequence ID" value="EPT03356.1"/>
    <property type="molecule type" value="Genomic_DNA"/>
</dbReference>
<accession>S8FQ10</accession>
<name>S8FQ10_FOMSC</name>
<feature type="compositionally biased region" description="Low complexity" evidence="6">
    <location>
        <begin position="489"/>
        <end position="499"/>
    </location>
</feature>
<evidence type="ECO:0000256" key="2">
    <source>
        <dbReference type="ARBA" id="ARBA00005885"/>
    </source>
</evidence>
<dbReference type="InterPro" id="IPR027329">
    <property type="entry name" value="TPX2_C"/>
</dbReference>
<keyword evidence="3" id="KW-0963">Cytoplasm</keyword>
<reference evidence="8 9" key="1">
    <citation type="journal article" date="2012" name="Science">
        <title>The Paleozoic origin of enzymatic lignin decomposition reconstructed from 31 fungal genomes.</title>
        <authorList>
            <person name="Floudas D."/>
            <person name="Binder M."/>
            <person name="Riley R."/>
            <person name="Barry K."/>
            <person name="Blanchette R.A."/>
            <person name="Henrissat B."/>
            <person name="Martinez A.T."/>
            <person name="Otillar R."/>
            <person name="Spatafora J.W."/>
            <person name="Yadav J.S."/>
            <person name="Aerts A."/>
            <person name="Benoit I."/>
            <person name="Boyd A."/>
            <person name="Carlson A."/>
            <person name="Copeland A."/>
            <person name="Coutinho P.M."/>
            <person name="de Vries R.P."/>
            <person name="Ferreira P."/>
            <person name="Findley K."/>
            <person name="Foster B."/>
            <person name="Gaskell J."/>
            <person name="Glotzer D."/>
            <person name="Gorecki P."/>
            <person name="Heitman J."/>
            <person name="Hesse C."/>
            <person name="Hori C."/>
            <person name="Igarashi K."/>
            <person name="Jurgens J.A."/>
            <person name="Kallen N."/>
            <person name="Kersten P."/>
            <person name="Kohler A."/>
            <person name="Kuees U."/>
            <person name="Kumar T.K.A."/>
            <person name="Kuo A."/>
            <person name="LaButti K."/>
            <person name="Larrondo L.F."/>
            <person name="Lindquist E."/>
            <person name="Ling A."/>
            <person name="Lombard V."/>
            <person name="Lucas S."/>
            <person name="Lundell T."/>
            <person name="Martin R."/>
            <person name="McLaughlin D.J."/>
            <person name="Morgenstern I."/>
            <person name="Morin E."/>
            <person name="Murat C."/>
            <person name="Nagy L.G."/>
            <person name="Nolan M."/>
            <person name="Ohm R.A."/>
            <person name="Patyshakuliyeva A."/>
            <person name="Rokas A."/>
            <person name="Ruiz-Duenas F.J."/>
            <person name="Sabat G."/>
            <person name="Salamov A."/>
            <person name="Samejima M."/>
            <person name="Schmutz J."/>
            <person name="Slot J.C."/>
            <person name="St John F."/>
            <person name="Stenlid J."/>
            <person name="Sun H."/>
            <person name="Sun S."/>
            <person name="Syed K."/>
            <person name="Tsang A."/>
            <person name="Wiebenga A."/>
            <person name="Young D."/>
            <person name="Pisabarro A."/>
            <person name="Eastwood D.C."/>
            <person name="Martin F."/>
            <person name="Cullen D."/>
            <person name="Grigoriev I.V."/>
            <person name="Hibbett D.S."/>
        </authorList>
    </citation>
    <scope>NUCLEOTIDE SEQUENCE</scope>
    <source>
        <strain evidence="9">FP-58527</strain>
    </source>
</reference>
<keyword evidence="9" id="KW-1185">Reference proteome</keyword>
<organism evidence="8 9">
    <name type="scientific">Fomitopsis schrenkii</name>
    <name type="common">Brown rot fungus</name>
    <dbReference type="NCBI Taxonomy" id="2126942"/>
    <lineage>
        <taxon>Eukaryota</taxon>
        <taxon>Fungi</taxon>
        <taxon>Dikarya</taxon>
        <taxon>Basidiomycota</taxon>
        <taxon>Agaricomycotina</taxon>
        <taxon>Agaricomycetes</taxon>
        <taxon>Polyporales</taxon>
        <taxon>Fomitopsis</taxon>
    </lineage>
</organism>
<feature type="compositionally biased region" description="Basic and acidic residues" evidence="6">
    <location>
        <begin position="219"/>
        <end position="228"/>
    </location>
</feature>
<feature type="region of interest" description="Disordered" evidence="6">
    <location>
        <begin position="173"/>
        <end position="444"/>
    </location>
</feature>
<comment type="subcellular location">
    <subcellularLocation>
        <location evidence="1">Cytoplasm</location>
        <location evidence="1">Cytoskeleton</location>
    </subcellularLocation>
</comment>
<sequence length="604" mass="63835">MYPYPNTPQLRRLCTHQNPLQMNLKFALGTSTDARMVVRAPNQLPFQTVLHGGITKAKAKVSKPTISVSRPASTKTVSATTTKAPAISRVRPRADTSNAQSRQQIAANSIKLNNAQTSSTVLSNDGSAVGGLASTLMSYGLRIADNLASSSSQHASESIVEATNLTATPVVTASTSNPAIPEPADEGAGAATSTGTGADGPGQELARPVSRSASPGAEAYRDTDRRTDLPLTLSQLSPAKPKPADVPAPARPRHASGSRATVRAASPARPATKRPPPAAPAGAASSQNLKRSKTDHDAEETQPRATSSTSQNSQGGRARRGAQGACQSLASQPSHAHIRHPSADHAAKTKTSASASTSARERVALGPSTSRSSANAEEDGKRVVRGQLTGTRQVGTGALATSSSHSSQSGDPGSVGLCDLHKESQPQGANARRPASATGDHVHGHNSVMERSASALPPARPTKPIEFHFHSAARIEARKAEGEKGGSMGASSSRSRSHASVAIPDFKAMHAAQEAALAARREQIVPVVPAEVQFTTDVRARERERFEEARRARERELELEMEERRRQREIEEEKEIREMRRRAVPKANEVPDWYADAPKRTGKA</sequence>
<keyword evidence="4" id="KW-0206">Cytoskeleton</keyword>
<feature type="compositionally biased region" description="Pro residues" evidence="6">
    <location>
        <begin position="240"/>
        <end position="250"/>
    </location>
</feature>
<feature type="compositionally biased region" description="Basic and acidic residues" evidence="6">
    <location>
        <begin position="292"/>
        <end position="302"/>
    </location>
</feature>
<comment type="similarity">
    <text evidence="2">Belongs to the TPX2 family.</text>
</comment>
<evidence type="ECO:0000256" key="6">
    <source>
        <dbReference type="SAM" id="MobiDB-lite"/>
    </source>
</evidence>
<dbReference type="AlphaFoldDB" id="S8FQ10"/>
<dbReference type="HOGENOM" id="CLU_451994_0_0_1"/>
<feature type="coiled-coil region" evidence="5">
    <location>
        <begin position="543"/>
        <end position="579"/>
    </location>
</feature>
<dbReference type="Pfam" id="PF06886">
    <property type="entry name" value="TPX2"/>
    <property type="match status" value="1"/>
</dbReference>
<dbReference type="STRING" id="743788.S8FQ10"/>
<dbReference type="InParanoid" id="S8FQ10"/>
<evidence type="ECO:0000256" key="1">
    <source>
        <dbReference type="ARBA" id="ARBA00004245"/>
    </source>
</evidence>
<evidence type="ECO:0000313" key="8">
    <source>
        <dbReference type="EMBL" id="EPT03356.1"/>
    </source>
</evidence>
<evidence type="ECO:0000259" key="7">
    <source>
        <dbReference type="Pfam" id="PF06886"/>
    </source>
</evidence>
<evidence type="ECO:0000256" key="4">
    <source>
        <dbReference type="ARBA" id="ARBA00023212"/>
    </source>
</evidence>
<feature type="compositionally biased region" description="Low complexity" evidence="6">
    <location>
        <begin position="310"/>
        <end position="328"/>
    </location>
</feature>